<evidence type="ECO:0000313" key="1">
    <source>
        <dbReference type="EMBL" id="KXN67160.1"/>
    </source>
</evidence>
<name>A0A137NWF6_CONC2</name>
<evidence type="ECO:0000313" key="2">
    <source>
        <dbReference type="Proteomes" id="UP000070444"/>
    </source>
</evidence>
<proteinExistence type="predicted"/>
<protein>
    <submittedName>
        <fullName evidence="1">Uncharacterized protein</fullName>
    </submittedName>
</protein>
<keyword evidence="2" id="KW-1185">Reference proteome</keyword>
<gene>
    <name evidence="1" type="ORF">CONCODRAFT_10838</name>
</gene>
<reference evidence="1 2" key="1">
    <citation type="journal article" date="2015" name="Genome Biol. Evol.">
        <title>Phylogenomic analyses indicate that early fungi evolved digesting cell walls of algal ancestors of land plants.</title>
        <authorList>
            <person name="Chang Y."/>
            <person name="Wang S."/>
            <person name="Sekimoto S."/>
            <person name="Aerts A.L."/>
            <person name="Choi C."/>
            <person name="Clum A."/>
            <person name="LaButti K.M."/>
            <person name="Lindquist E.A."/>
            <person name="Yee Ngan C."/>
            <person name="Ohm R.A."/>
            <person name="Salamov A.A."/>
            <person name="Grigoriev I.V."/>
            <person name="Spatafora J.W."/>
            <person name="Berbee M.L."/>
        </authorList>
    </citation>
    <scope>NUCLEOTIDE SEQUENCE [LARGE SCALE GENOMIC DNA]</scope>
    <source>
        <strain evidence="1 2">NRRL 28638</strain>
    </source>
</reference>
<sequence length="75" mass="8788">MLITKEFRQFSVIWNNLDVNGVTFRRAGLFPFKIVTVTMDCDARITELKPEARSIWPEIFVLIRDIHTEPISTHL</sequence>
<dbReference type="Proteomes" id="UP000070444">
    <property type="component" value="Unassembled WGS sequence"/>
</dbReference>
<dbReference type="AlphaFoldDB" id="A0A137NWF6"/>
<accession>A0A137NWF6</accession>
<organism evidence="1 2">
    <name type="scientific">Conidiobolus coronatus (strain ATCC 28846 / CBS 209.66 / NRRL 28638)</name>
    <name type="common">Delacroixia coronata</name>
    <dbReference type="NCBI Taxonomy" id="796925"/>
    <lineage>
        <taxon>Eukaryota</taxon>
        <taxon>Fungi</taxon>
        <taxon>Fungi incertae sedis</taxon>
        <taxon>Zoopagomycota</taxon>
        <taxon>Entomophthoromycotina</taxon>
        <taxon>Entomophthoromycetes</taxon>
        <taxon>Entomophthorales</taxon>
        <taxon>Ancylistaceae</taxon>
        <taxon>Conidiobolus</taxon>
    </lineage>
</organism>
<dbReference type="EMBL" id="KQ964656">
    <property type="protein sequence ID" value="KXN67160.1"/>
    <property type="molecule type" value="Genomic_DNA"/>
</dbReference>